<dbReference type="GO" id="GO:0006886">
    <property type="term" value="P:intracellular protein transport"/>
    <property type="evidence" value="ECO:0007669"/>
    <property type="project" value="TreeGrafter"/>
</dbReference>
<dbReference type="GO" id="GO:0006906">
    <property type="term" value="P:vesicle fusion"/>
    <property type="evidence" value="ECO:0007669"/>
    <property type="project" value="TreeGrafter"/>
</dbReference>
<dbReference type="InterPro" id="IPR010989">
    <property type="entry name" value="SNARE"/>
</dbReference>
<dbReference type="Pfam" id="PF14523">
    <property type="entry name" value="Syntaxin_2"/>
    <property type="match status" value="1"/>
</dbReference>
<dbReference type="AlphaFoldDB" id="S9VKZ2"/>
<dbReference type="EMBL" id="LR877145">
    <property type="protein sequence ID" value="CAD2213445.1"/>
    <property type="molecule type" value="Genomic_DNA"/>
</dbReference>
<dbReference type="OrthoDB" id="364348at2759"/>
<dbReference type="SMART" id="SM00397">
    <property type="entry name" value="t_SNARE"/>
    <property type="match status" value="1"/>
</dbReference>
<keyword evidence="2" id="KW-0812">Transmembrane</keyword>
<comment type="similarity">
    <text evidence="1">Belongs to the syntaxin family.</text>
</comment>
<dbReference type="PANTHER" id="PTHR19957:SF38">
    <property type="entry name" value="LD27581P"/>
    <property type="match status" value="1"/>
</dbReference>
<protein>
    <recommendedName>
        <fullName evidence="3">t-SNARE coiled-coil homology domain-containing protein</fullName>
    </recommendedName>
</protein>
<evidence type="ECO:0000313" key="5">
    <source>
        <dbReference type="Proteomes" id="UP000515908"/>
    </source>
</evidence>
<evidence type="ECO:0000256" key="1">
    <source>
        <dbReference type="ARBA" id="ARBA00009063"/>
    </source>
</evidence>
<keyword evidence="5" id="KW-1185">Reference proteome</keyword>
<dbReference type="GO" id="GO:0012505">
    <property type="term" value="C:endomembrane system"/>
    <property type="evidence" value="ECO:0007669"/>
    <property type="project" value="TreeGrafter"/>
</dbReference>
<accession>S9VKZ2</accession>
<dbReference type="GO" id="GO:0048278">
    <property type="term" value="P:vesicle docking"/>
    <property type="evidence" value="ECO:0007669"/>
    <property type="project" value="TreeGrafter"/>
</dbReference>
<dbReference type="InterPro" id="IPR006011">
    <property type="entry name" value="Syntaxin_N"/>
</dbReference>
<gene>
    <name evidence="4" type="ORF">ADEAN_000088600</name>
</gene>
<dbReference type="VEuPathDB" id="TriTrypDB:ADEAN_000088600"/>
<organism evidence="4 5">
    <name type="scientific">Angomonas deanei</name>
    <dbReference type="NCBI Taxonomy" id="59799"/>
    <lineage>
        <taxon>Eukaryota</taxon>
        <taxon>Discoba</taxon>
        <taxon>Euglenozoa</taxon>
        <taxon>Kinetoplastea</taxon>
        <taxon>Metakinetoplastina</taxon>
        <taxon>Trypanosomatida</taxon>
        <taxon>Trypanosomatidae</taxon>
        <taxon>Strigomonadinae</taxon>
        <taxon>Angomonas</taxon>
    </lineage>
</organism>
<dbReference type="GO" id="GO:0000149">
    <property type="term" value="F:SNARE binding"/>
    <property type="evidence" value="ECO:0007669"/>
    <property type="project" value="TreeGrafter"/>
</dbReference>
<dbReference type="InterPro" id="IPR045242">
    <property type="entry name" value="Syntaxin"/>
</dbReference>
<reference evidence="4 5" key="1">
    <citation type="submission" date="2020-08" db="EMBL/GenBank/DDBJ databases">
        <authorList>
            <person name="Newling K."/>
            <person name="Davey J."/>
            <person name="Forrester S."/>
        </authorList>
    </citation>
    <scope>NUCLEOTIDE SEQUENCE [LARGE SCALE GENOMIC DNA]</scope>
    <source>
        <strain evidence="5">Crithidia deanei Carvalho (ATCC PRA-265)</strain>
    </source>
</reference>
<name>S9VKZ2_9TRYP</name>
<feature type="domain" description="T-SNARE coiled-coil homology" evidence="3">
    <location>
        <begin position="193"/>
        <end position="255"/>
    </location>
</feature>
<dbReference type="GO" id="GO:0005484">
    <property type="term" value="F:SNAP receptor activity"/>
    <property type="evidence" value="ECO:0007669"/>
    <property type="project" value="TreeGrafter"/>
</dbReference>
<dbReference type="PROSITE" id="PS50192">
    <property type="entry name" value="T_SNARE"/>
    <property type="match status" value="1"/>
</dbReference>
<dbReference type="Gene3D" id="1.20.58.70">
    <property type="match status" value="1"/>
</dbReference>
<keyword evidence="2" id="KW-0472">Membrane</keyword>
<dbReference type="SUPFAM" id="SSF47661">
    <property type="entry name" value="t-snare proteins"/>
    <property type="match status" value="1"/>
</dbReference>
<sequence>MFNVPPPPPFVYPKHLRETRTQVALNNHISVCRPGMEDPSWVRTCDLLSSSLQSLERKISAIKRSTNKLFTVKDIDREREKVKQTTAAANAADIRGIQEQLKLIEKFLQLNPDLQTPGVKLMAESRNMLRNYQNACELFYKKCISVEESCRTTHENRFANATFQDSDEETEREALLTQETETQRSAFEKELYNEIMAERARETQEIAESVRDINDIFQQVNEMVGEQGIKLDLVDRNISVAQTSTSNGVNQLRRANAYQQDSSNNNCLFFLLLAIVAFICLLLIF</sequence>
<dbReference type="Proteomes" id="UP000515908">
    <property type="component" value="Chromosome 01"/>
</dbReference>
<dbReference type="CDD" id="cd15840">
    <property type="entry name" value="SNARE_Qa"/>
    <property type="match status" value="1"/>
</dbReference>
<dbReference type="InterPro" id="IPR000727">
    <property type="entry name" value="T_SNARE_dom"/>
</dbReference>
<proteinExistence type="inferred from homology"/>
<dbReference type="GO" id="GO:0031201">
    <property type="term" value="C:SNARE complex"/>
    <property type="evidence" value="ECO:0007669"/>
    <property type="project" value="TreeGrafter"/>
</dbReference>
<keyword evidence="2" id="KW-1133">Transmembrane helix</keyword>
<evidence type="ECO:0000313" key="4">
    <source>
        <dbReference type="EMBL" id="CAD2213445.1"/>
    </source>
</evidence>
<feature type="transmembrane region" description="Helical" evidence="2">
    <location>
        <begin position="268"/>
        <end position="284"/>
    </location>
</feature>
<evidence type="ECO:0000256" key="2">
    <source>
        <dbReference type="SAM" id="Phobius"/>
    </source>
</evidence>
<dbReference type="PANTHER" id="PTHR19957">
    <property type="entry name" value="SYNTAXIN"/>
    <property type="match status" value="1"/>
</dbReference>
<evidence type="ECO:0000259" key="3">
    <source>
        <dbReference type="PROSITE" id="PS50192"/>
    </source>
</evidence>